<feature type="domain" description="Peptidase S8/S53" evidence="10">
    <location>
        <begin position="152"/>
        <end position="433"/>
    </location>
</feature>
<feature type="non-terminal residue" evidence="11">
    <location>
        <position position="478"/>
    </location>
</feature>
<evidence type="ECO:0000256" key="4">
    <source>
        <dbReference type="ARBA" id="ARBA00022801"/>
    </source>
</evidence>
<reference evidence="11 12" key="1">
    <citation type="submission" date="2015-01" db="EMBL/GenBank/DDBJ databases">
        <title>Lifestyle Evolution in Cyanobacterial Symbionts of Sponges.</title>
        <authorList>
            <person name="Burgsdorf I."/>
            <person name="Slaby B.M."/>
            <person name="Handley K.M."/>
            <person name="Haber M."/>
            <person name="Blom J."/>
            <person name="Marshall C.W."/>
            <person name="Gilbert J.A."/>
            <person name="Hentschel U."/>
            <person name="Steindler L."/>
        </authorList>
    </citation>
    <scope>NUCLEOTIDE SEQUENCE [LARGE SCALE GENOMIC DNA]</scope>
    <source>
        <strain evidence="11">SP3</strain>
    </source>
</reference>
<name>A0A0G2IVS6_9SYNE</name>
<keyword evidence="5 6" id="KW-0720">Serine protease</keyword>
<dbReference type="InterPro" id="IPR000209">
    <property type="entry name" value="Peptidase_S8/S53_dom"/>
</dbReference>
<feature type="signal peptide" evidence="9">
    <location>
        <begin position="1"/>
        <end position="23"/>
    </location>
</feature>
<feature type="active site" description="Charge relay system" evidence="6">
    <location>
        <position position="161"/>
    </location>
</feature>
<evidence type="ECO:0000256" key="5">
    <source>
        <dbReference type="ARBA" id="ARBA00022825"/>
    </source>
</evidence>
<organism evidence="11 12">
    <name type="scientific">Candidatus Synechococcus spongiarum SP3</name>
    <dbReference type="NCBI Taxonomy" id="1604020"/>
    <lineage>
        <taxon>Bacteria</taxon>
        <taxon>Bacillati</taxon>
        <taxon>Cyanobacteriota</taxon>
        <taxon>Cyanophyceae</taxon>
        <taxon>Synechococcales</taxon>
        <taxon>Synechococcaceae</taxon>
        <taxon>Synechococcus</taxon>
    </lineage>
</organism>
<accession>A0A0G2IVS6</accession>
<feature type="active site" description="Charge relay system" evidence="6">
    <location>
        <position position="384"/>
    </location>
</feature>
<evidence type="ECO:0000256" key="9">
    <source>
        <dbReference type="SAM" id="SignalP"/>
    </source>
</evidence>
<dbReference type="PANTHER" id="PTHR43806:SF11">
    <property type="entry name" value="CEREVISIN-RELATED"/>
    <property type="match status" value="1"/>
</dbReference>
<keyword evidence="3 9" id="KW-0732">Signal</keyword>
<dbReference type="PANTHER" id="PTHR43806">
    <property type="entry name" value="PEPTIDASE S8"/>
    <property type="match status" value="1"/>
</dbReference>
<protein>
    <recommendedName>
        <fullName evidence="10">Peptidase S8/S53 domain-containing protein</fullName>
    </recommendedName>
</protein>
<dbReference type="CDD" id="cd04848">
    <property type="entry name" value="Peptidases_S8_Autotransporter_serine_protease_like"/>
    <property type="match status" value="1"/>
</dbReference>
<sequence length="478" mass="50283">MTIRSLSSVPGRALLALFLALLAACGEGGGGGDSNASLSIEPTPPAEGRTGSGGEGDDTTTILNRQLDTTTANPQPCFRVFNGDCLTHAEFREKAQELTTEFKARSEQVLNRAWGTEARTESFSWYLERINLAEAQANLDLLRGREEANLPGRGVTIGFIDDGIRERHEAFALTGSVTEELLSGAVDQGPEEDSHGTAVASIAAGRYGVAYGSDIKMFAIPLSDDPSPSPITINQLSASDFQSAERFQYVFSKGIDILNLSIAFSGGIEDYSEKDLRNNYSKTIRVLAQSEQQDKTILVWAAGNSGNTASSPEILAGLVARIDELQGHSIAVVSIGRDGDISDFSNRCGIAREFCIAAPGEGVGVAAQGNNLWAVWPWEVNGTSFSAPMVSGSLAVMKQLFRGQLSNTQLVSRLFATAKDDGIYADAAIYGHGLLDLGAATQPLGTPGFIETGQSTSAQDAPVTAAALAAGPALGDAL</sequence>
<evidence type="ECO:0000313" key="12">
    <source>
        <dbReference type="Proteomes" id="UP000035067"/>
    </source>
</evidence>
<dbReference type="PROSITE" id="PS51257">
    <property type="entry name" value="PROKAR_LIPOPROTEIN"/>
    <property type="match status" value="1"/>
</dbReference>
<dbReference type="PRINTS" id="PR00723">
    <property type="entry name" value="SUBTILISIN"/>
</dbReference>
<evidence type="ECO:0000313" key="11">
    <source>
        <dbReference type="EMBL" id="KKZ11237.1"/>
    </source>
</evidence>
<evidence type="ECO:0000256" key="7">
    <source>
        <dbReference type="RuleBase" id="RU003355"/>
    </source>
</evidence>
<dbReference type="InterPro" id="IPR023828">
    <property type="entry name" value="Peptidase_S8_Ser-AS"/>
</dbReference>
<feature type="region of interest" description="Disordered" evidence="8">
    <location>
        <begin position="32"/>
        <end position="61"/>
    </location>
</feature>
<dbReference type="InterPro" id="IPR015500">
    <property type="entry name" value="Peptidase_S8_subtilisin-rel"/>
</dbReference>
<gene>
    <name evidence="11" type="ORF">TE42_08390</name>
</gene>
<evidence type="ECO:0000256" key="3">
    <source>
        <dbReference type="ARBA" id="ARBA00022729"/>
    </source>
</evidence>
<feature type="active site" description="Charge relay system" evidence="6">
    <location>
        <position position="195"/>
    </location>
</feature>
<proteinExistence type="inferred from homology"/>
<dbReference type="Gene3D" id="3.40.50.200">
    <property type="entry name" value="Peptidase S8/S53 domain"/>
    <property type="match status" value="1"/>
</dbReference>
<dbReference type="Pfam" id="PF00082">
    <property type="entry name" value="Peptidase_S8"/>
    <property type="match status" value="1"/>
</dbReference>
<dbReference type="InterPro" id="IPR050131">
    <property type="entry name" value="Peptidase_S8_subtilisin-like"/>
</dbReference>
<dbReference type="PROSITE" id="PS00136">
    <property type="entry name" value="SUBTILASE_ASP"/>
    <property type="match status" value="1"/>
</dbReference>
<dbReference type="PROSITE" id="PS00138">
    <property type="entry name" value="SUBTILASE_SER"/>
    <property type="match status" value="1"/>
</dbReference>
<dbReference type="GO" id="GO:0006508">
    <property type="term" value="P:proteolysis"/>
    <property type="evidence" value="ECO:0007669"/>
    <property type="project" value="UniProtKB-KW"/>
</dbReference>
<evidence type="ECO:0000256" key="6">
    <source>
        <dbReference type="PROSITE-ProRule" id="PRU01240"/>
    </source>
</evidence>
<dbReference type="PROSITE" id="PS51892">
    <property type="entry name" value="SUBTILASE"/>
    <property type="match status" value="1"/>
</dbReference>
<dbReference type="InterPro" id="IPR036852">
    <property type="entry name" value="Peptidase_S8/S53_dom_sf"/>
</dbReference>
<dbReference type="AlphaFoldDB" id="A0A0G2IVS6"/>
<comment type="caution">
    <text evidence="11">The sequence shown here is derived from an EMBL/GenBank/DDBJ whole genome shotgun (WGS) entry which is preliminary data.</text>
</comment>
<evidence type="ECO:0000256" key="1">
    <source>
        <dbReference type="ARBA" id="ARBA00011073"/>
    </source>
</evidence>
<keyword evidence="2 6" id="KW-0645">Protease</keyword>
<dbReference type="EMBL" id="JXQG01000058">
    <property type="protein sequence ID" value="KKZ11237.1"/>
    <property type="molecule type" value="Genomic_DNA"/>
</dbReference>
<evidence type="ECO:0000259" key="10">
    <source>
        <dbReference type="Pfam" id="PF00082"/>
    </source>
</evidence>
<evidence type="ECO:0000256" key="2">
    <source>
        <dbReference type="ARBA" id="ARBA00022670"/>
    </source>
</evidence>
<dbReference type="PROSITE" id="PS00137">
    <property type="entry name" value="SUBTILASE_HIS"/>
    <property type="match status" value="1"/>
</dbReference>
<feature type="chain" id="PRO_5002545707" description="Peptidase S8/S53 domain-containing protein" evidence="9">
    <location>
        <begin position="24"/>
        <end position="478"/>
    </location>
</feature>
<dbReference type="InterPro" id="IPR022398">
    <property type="entry name" value="Peptidase_S8_His-AS"/>
</dbReference>
<dbReference type="Proteomes" id="UP000035067">
    <property type="component" value="Unassembled WGS sequence"/>
</dbReference>
<dbReference type="SUPFAM" id="SSF52743">
    <property type="entry name" value="Subtilisin-like"/>
    <property type="match status" value="1"/>
</dbReference>
<evidence type="ECO:0000256" key="8">
    <source>
        <dbReference type="SAM" id="MobiDB-lite"/>
    </source>
</evidence>
<keyword evidence="4 6" id="KW-0378">Hydrolase</keyword>
<dbReference type="GO" id="GO:0004252">
    <property type="term" value="F:serine-type endopeptidase activity"/>
    <property type="evidence" value="ECO:0007669"/>
    <property type="project" value="UniProtKB-UniRule"/>
</dbReference>
<dbReference type="InterPro" id="IPR023827">
    <property type="entry name" value="Peptidase_S8_Asp-AS"/>
</dbReference>
<dbReference type="InterPro" id="IPR034061">
    <property type="entry name" value="Peptidases_S8_Autotransporter"/>
</dbReference>
<comment type="similarity">
    <text evidence="1 6 7">Belongs to the peptidase S8 family.</text>
</comment>